<dbReference type="GeneID" id="9234622"/>
<dbReference type="GO" id="GO:0000428">
    <property type="term" value="C:DNA-directed RNA polymerase complex"/>
    <property type="evidence" value="ECO:0007669"/>
    <property type="project" value="UniProtKB-KW"/>
</dbReference>
<comment type="similarity">
    <text evidence="8">Belongs to the archaeal Rpo12/eukaryotic RPC10 RNA polymerase subunit family.</text>
</comment>
<keyword evidence="2 8" id="KW-0963">Cytoplasm</keyword>
<evidence type="ECO:0000313" key="9">
    <source>
        <dbReference type="EMBL" id="ADI32423.1"/>
    </source>
</evidence>
<dbReference type="RefSeq" id="WP_013143621.1">
    <property type="nucleotide sequence ID" value="NC_014205.1"/>
</dbReference>
<comment type="subcellular location">
    <subcellularLocation>
        <location evidence="8">Cytoplasm</location>
    </subcellularLocation>
</comment>
<organism evidence="9 10">
    <name type="scientific">Staphylothermus hellenicus (strain DSM 12710 / JCM 10830 / BK20S6-10-b1 / P8)</name>
    <dbReference type="NCBI Taxonomy" id="591019"/>
    <lineage>
        <taxon>Archaea</taxon>
        <taxon>Thermoproteota</taxon>
        <taxon>Thermoprotei</taxon>
        <taxon>Desulfurococcales</taxon>
        <taxon>Desulfurococcaceae</taxon>
        <taxon>Staphylothermus</taxon>
    </lineage>
</organism>
<reference evidence="10" key="1">
    <citation type="submission" date="2010-05" db="EMBL/GenBank/DDBJ databases">
        <title>Complete sequence of Staphylothermus hellenicus DSM 12710.</title>
        <authorList>
            <consortium name="US DOE Joint Genome Institute"/>
            <person name="Lucas S."/>
            <person name="Copeland A."/>
            <person name="Lapidus A."/>
            <person name="Cheng J.-F."/>
            <person name="Bruce D."/>
            <person name="Goodwin L."/>
            <person name="Pitluck S."/>
            <person name="Davenport K."/>
            <person name="Detter J.C."/>
            <person name="Han C."/>
            <person name="Tapia R."/>
            <person name="Larimer F."/>
            <person name="Land M."/>
            <person name="Hauser L."/>
            <person name="Kyrpides N."/>
            <person name="Mikhailova N."/>
            <person name="Anderson I.J."/>
            <person name="Woyke T."/>
        </authorList>
    </citation>
    <scope>NUCLEOTIDE SEQUENCE [LARGE SCALE GENOMIC DNA]</scope>
    <source>
        <strain evidence="10">DSM 12710 / JCM 10830 / BK20S6-10-b1 / P8</strain>
    </source>
</reference>
<evidence type="ECO:0000256" key="8">
    <source>
        <dbReference type="HAMAP-Rule" id="MF_00615"/>
    </source>
</evidence>
<dbReference type="Gene3D" id="2.20.28.30">
    <property type="entry name" value="RNA polymerase ii, chain L"/>
    <property type="match status" value="1"/>
</dbReference>
<comment type="cofactor">
    <cofactor evidence="8">
        <name>Zn(2+)</name>
        <dbReference type="ChEBI" id="CHEBI:29105"/>
    </cofactor>
    <text evidence="8">Binds 1 zinc ion.</text>
</comment>
<dbReference type="STRING" id="591019.Shell_1331"/>
<keyword evidence="1 8" id="KW-0240">DNA-directed RNA polymerase</keyword>
<reference evidence="9 10" key="2">
    <citation type="journal article" date="2011" name="Stand. Genomic Sci.">
        <title>Complete genome sequence of Staphylothermus hellenicus P8.</title>
        <authorList>
            <person name="Anderson I."/>
            <person name="Wirth R."/>
            <person name="Lucas S."/>
            <person name="Copeland A."/>
            <person name="Lapidus A."/>
            <person name="Cheng J.F."/>
            <person name="Goodwin L."/>
            <person name="Pitluck S."/>
            <person name="Davenport K."/>
            <person name="Detter J.C."/>
            <person name="Han C."/>
            <person name="Tapia R."/>
            <person name="Land M."/>
            <person name="Hauser L."/>
            <person name="Pati A."/>
            <person name="Mikhailova N."/>
            <person name="Woyke T."/>
            <person name="Klenk H.P."/>
            <person name="Kyrpides N."/>
            <person name="Ivanova N."/>
        </authorList>
    </citation>
    <scope>NUCLEOTIDE SEQUENCE [LARGE SCALE GENOMIC DNA]</scope>
    <source>
        <strain evidence="10">DSM 12710 / JCM 10830 / BK20S6-10-b1 / P8</strain>
    </source>
</reference>
<protein>
    <recommendedName>
        <fullName evidence="8">DNA-directed RNA polymerase subunit Rpo12</fullName>
        <ecNumber evidence="8">2.7.7.6</ecNumber>
    </recommendedName>
    <alternativeName>
        <fullName evidence="8">DNA-directed RNA polymerase subunit P</fullName>
    </alternativeName>
</protein>
<accession>D7D9H7</accession>
<keyword evidence="5 8" id="KW-0479">Metal-binding</keyword>
<dbReference type="GO" id="GO:0003677">
    <property type="term" value="F:DNA binding"/>
    <property type="evidence" value="ECO:0007669"/>
    <property type="project" value="InterPro"/>
</dbReference>
<dbReference type="Proteomes" id="UP000002573">
    <property type="component" value="Chromosome"/>
</dbReference>
<comment type="subunit">
    <text evidence="8">Part of the RNA polymerase complex.</text>
</comment>
<comment type="catalytic activity">
    <reaction evidence="8">
        <text>RNA(n) + a ribonucleoside 5'-triphosphate = RNA(n+1) + diphosphate</text>
        <dbReference type="Rhea" id="RHEA:21248"/>
        <dbReference type="Rhea" id="RHEA-COMP:14527"/>
        <dbReference type="Rhea" id="RHEA-COMP:17342"/>
        <dbReference type="ChEBI" id="CHEBI:33019"/>
        <dbReference type="ChEBI" id="CHEBI:61557"/>
        <dbReference type="ChEBI" id="CHEBI:140395"/>
        <dbReference type="EC" id="2.7.7.6"/>
    </reaction>
</comment>
<gene>
    <name evidence="8" type="primary">rpo12</name>
    <name evidence="8" type="synonym">rpoP</name>
    <name evidence="9" type="ordered locus">Shell_1331</name>
</gene>
<evidence type="ECO:0000256" key="6">
    <source>
        <dbReference type="ARBA" id="ARBA00022833"/>
    </source>
</evidence>
<dbReference type="OrthoDB" id="129238at2157"/>
<dbReference type="GO" id="GO:0008270">
    <property type="term" value="F:zinc ion binding"/>
    <property type="evidence" value="ECO:0007669"/>
    <property type="project" value="UniProtKB-UniRule"/>
</dbReference>
<evidence type="ECO:0000313" key="10">
    <source>
        <dbReference type="Proteomes" id="UP000002573"/>
    </source>
</evidence>
<dbReference type="eggNOG" id="arCOG04341">
    <property type="taxonomic scope" value="Archaea"/>
</dbReference>
<dbReference type="KEGG" id="shc:Shell_1331"/>
<dbReference type="AlphaFoldDB" id="D7D9H7"/>
<keyword evidence="10" id="KW-1185">Reference proteome</keyword>
<dbReference type="SMART" id="SM00659">
    <property type="entry name" value="RPOLCX"/>
    <property type="match status" value="1"/>
</dbReference>
<name>D7D9H7_STAHD</name>
<feature type="binding site" evidence="8">
    <location>
        <position position="29"/>
    </location>
    <ligand>
        <name>Zn(2+)</name>
        <dbReference type="ChEBI" id="CHEBI:29105"/>
    </ligand>
</feature>
<evidence type="ECO:0000256" key="2">
    <source>
        <dbReference type="ARBA" id="ARBA00022490"/>
    </source>
</evidence>
<dbReference type="HOGENOM" id="CLU_179456_2_0_2"/>
<dbReference type="GO" id="GO:0003899">
    <property type="term" value="F:DNA-directed RNA polymerase activity"/>
    <property type="evidence" value="ECO:0007669"/>
    <property type="project" value="UniProtKB-UniRule"/>
</dbReference>
<sequence>MVKYKCARCGREFDLEEMISIYGRQRVRCPYCGYEIIYKVARSYRLVKAI</sequence>
<dbReference type="InterPro" id="IPR029040">
    <property type="entry name" value="RPABC4/Spt4"/>
</dbReference>
<comment type="function">
    <text evidence="8">DNA-dependent RNA polymerase (RNAP) catalyzes the transcription of DNA into RNA using the four ribonucleoside triphosphates as substrates.</text>
</comment>
<dbReference type="GO" id="GO:0006351">
    <property type="term" value="P:DNA-templated transcription"/>
    <property type="evidence" value="ECO:0007669"/>
    <property type="project" value="UniProtKB-UniRule"/>
</dbReference>
<dbReference type="EC" id="2.7.7.6" evidence="8"/>
<keyword evidence="4 8" id="KW-0548">Nucleotidyltransferase</keyword>
<dbReference type="SUPFAM" id="SSF63393">
    <property type="entry name" value="RNA polymerase subunits"/>
    <property type="match status" value="1"/>
</dbReference>
<dbReference type="InterPro" id="IPR006591">
    <property type="entry name" value="RNAP_P/RPABC4"/>
</dbReference>
<keyword evidence="3 8" id="KW-0808">Transferase</keyword>
<evidence type="ECO:0000256" key="5">
    <source>
        <dbReference type="ARBA" id="ARBA00022723"/>
    </source>
</evidence>
<evidence type="ECO:0000256" key="3">
    <source>
        <dbReference type="ARBA" id="ARBA00022679"/>
    </source>
</evidence>
<proteinExistence type="inferred from homology"/>
<evidence type="ECO:0000256" key="4">
    <source>
        <dbReference type="ARBA" id="ARBA00022695"/>
    </source>
</evidence>
<feature type="binding site" evidence="8">
    <location>
        <position position="9"/>
    </location>
    <ligand>
        <name>Zn(2+)</name>
        <dbReference type="ChEBI" id="CHEBI:29105"/>
    </ligand>
</feature>
<dbReference type="HAMAP" id="MF_00615">
    <property type="entry name" value="RNApol_arch_Rpo12"/>
    <property type="match status" value="1"/>
</dbReference>
<evidence type="ECO:0000256" key="1">
    <source>
        <dbReference type="ARBA" id="ARBA00022478"/>
    </source>
</evidence>
<feature type="binding site" evidence="8">
    <location>
        <position position="32"/>
    </location>
    <ligand>
        <name>Zn(2+)</name>
        <dbReference type="ChEBI" id="CHEBI:29105"/>
    </ligand>
</feature>
<dbReference type="GO" id="GO:0005737">
    <property type="term" value="C:cytoplasm"/>
    <property type="evidence" value="ECO:0007669"/>
    <property type="project" value="UniProtKB-SubCell"/>
</dbReference>
<keyword evidence="6 8" id="KW-0862">Zinc</keyword>
<dbReference type="EMBL" id="CP002051">
    <property type="protein sequence ID" value="ADI32423.1"/>
    <property type="molecule type" value="Genomic_DNA"/>
</dbReference>
<keyword evidence="7 8" id="KW-0804">Transcription</keyword>
<dbReference type="InterPro" id="IPR023464">
    <property type="entry name" value="Rpo12"/>
</dbReference>
<evidence type="ECO:0000256" key="7">
    <source>
        <dbReference type="ARBA" id="ARBA00023163"/>
    </source>
</evidence>